<accession>A0A9W8A1W8</accession>
<keyword evidence="7" id="KW-1185">Reference proteome</keyword>
<feature type="compositionally biased region" description="Acidic residues" evidence="4">
    <location>
        <begin position="29"/>
        <end position="48"/>
    </location>
</feature>
<keyword evidence="3" id="KW-0539">Nucleus</keyword>
<dbReference type="InterPro" id="IPR035441">
    <property type="entry name" value="TFIIS/LEDGF_dom_sf"/>
</dbReference>
<sequence length="379" mass="43307">MSDEQGIDYIPGENDGHVDSRVDSPANDGAEELFGDDFQNDDDQELEETAGASENAGSTETIVKSLPKFKRSSGKEPGKSKKQGHAEKRRRIDRNARGDESQMEPEDELKLEQPVDPKQLEIEEVNRQINAALKSGRAQRRRKGDDIDLDMDEVVQQFKDQMIKACERDHEDHQDRLPAIHKIQMLPLVNKELNKPDLYEVYLDNSILTAFRMWLEPFDDGSLPSIDIQSTLLELMLKMPIGTDHLRSSGVGKIVLFLSKCPRISIKNRRMAEQLVRNWSRPILRRSKDYRHRVATDVPATSRRPALDSEFQFGSVRAQSGGDLDGETFHARIPRPNALSYDIMPRSSITEADKQQMQQAKTNKYRLLKEKMLNRGTKR</sequence>
<comment type="similarity">
    <text evidence="2">Belongs to the IWS1 family.</text>
</comment>
<evidence type="ECO:0000256" key="4">
    <source>
        <dbReference type="SAM" id="MobiDB-lite"/>
    </source>
</evidence>
<name>A0A9W8A1W8_9FUNG</name>
<dbReference type="Gene3D" id="1.20.930.10">
    <property type="entry name" value="Conserved domain common to transcription factors TFIIS, elongin A, CRSP70"/>
    <property type="match status" value="1"/>
</dbReference>
<dbReference type="Pfam" id="PF08711">
    <property type="entry name" value="Med26"/>
    <property type="match status" value="1"/>
</dbReference>
<evidence type="ECO:0000313" key="6">
    <source>
        <dbReference type="EMBL" id="KAJ1917860.1"/>
    </source>
</evidence>
<dbReference type="AlphaFoldDB" id="A0A9W8A1W8"/>
<dbReference type="OrthoDB" id="21124at2759"/>
<dbReference type="InterPro" id="IPR017923">
    <property type="entry name" value="TFIIS_N"/>
</dbReference>
<proteinExistence type="inferred from homology"/>
<dbReference type="GO" id="GO:0005634">
    <property type="term" value="C:nucleus"/>
    <property type="evidence" value="ECO:0007669"/>
    <property type="project" value="UniProtKB-SubCell"/>
</dbReference>
<evidence type="ECO:0000313" key="7">
    <source>
        <dbReference type="Proteomes" id="UP001150538"/>
    </source>
</evidence>
<comment type="caution">
    <text evidence="6">The sequence shown here is derived from an EMBL/GenBank/DDBJ whole genome shotgun (WGS) entry which is preliminary data.</text>
</comment>
<feature type="compositionally biased region" description="Basic residues" evidence="4">
    <location>
        <begin position="80"/>
        <end position="92"/>
    </location>
</feature>
<protein>
    <submittedName>
        <fullName evidence="6">Transcription factor iws1</fullName>
    </submittedName>
</protein>
<reference evidence="6" key="1">
    <citation type="submission" date="2022-07" db="EMBL/GenBank/DDBJ databases">
        <title>Phylogenomic reconstructions and comparative analyses of Kickxellomycotina fungi.</title>
        <authorList>
            <person name="Reynolds N.K."/>
            <person name="Stajich J.E."/>
            <person name="Barry K."/>
            <person name="Grigoriev I.V."/>
            <person name="Crous P."/>
            <person name="Smith M.E."/>
        </authorList>
    </citation>
    <scope>NUCLEOTIDE SEQUENCE</scope>
    <source>
        <strain evidence="6">NBRC 100468</strain>
    </source>
</reference>
<feature type="domain" description="TFIIS N-terminal" evidence="5">
    <location>
        <begin position="209"/>
        <end position="286"/>
    </location>
</feature>
<dbReference type="PANTHER" id="PTHR46010">
    <property type="entry name" value="PROTEIN IWS1 HOMOLOG"/>
    <property type="match status" value="1"/>
</dbReference>
<dbReference type="PANTHER" id="PTHR46010:SF1">
    <property type="entry name" value="PROTEIN IWS1 HOMOLOG"/>
    <property type="match status" value="1"/>
</dbReference>
<comment type="function">
    <text evidence="1">Transcription factor involved in RNA polymerase II transcription regulation. May function in both SPT15/TBP post-recruitment and recruitment steps of transcription.</text>
</comment>
<dbReference type="Proteomes" id="UP001150538">
    <property type="component" value="Unassembled WGS sequence"/>
</dbReference>
<dbReference type="EMBL" id="JANBPU010000060">
    <property type="protein sequence ID" value="KAJ1917860.1"/>
    <property type="molecule type" value="Genomic_DNA"/>
</dbReference>
<evidence type="ECO:0000259" key="5">
    <source>
        <dbReference type="PROSITE" id="PS51319"/>
    </source>
</evidence>
<dbReference type="InterPro" id="IPR051037">
    <property type="entry name" value="RNAPII_TF_IWS1"/>
</dbReference>
<feature type="region of interest" description="Disordered" evidence="4">
    <location>
        <begin position="1"/>
        <end position="120"/>
    </location>
</feature>
<feature type="compositionally biased region" description="Basic and acidic residues" evidence="4">
    <location>
        <begin position="108"/>
        <end position="120"/>
    </location>
</feature>
<dbReference type="PROSITE" id="PS51319">
    <property type="entry name" value="TFIIS_N"/>
    <property type="match status" value="1"/>
</dbReference>
<gene>
    <name evidence="6" type="primary">IWS1</name>
    <name evidence="6" type="ORF">H4219_002970</name>
</gene>
<comment type="subcellular location">
    <subcellularLocation>
        <location evidence="3">Nucleus</location>
    </subcellularLocation>
</comment>
<dbReference type="GO" id="GO:0016973">
    <property type="term" value="P:poly(A)+ mRNA export from nucleus"/>
    <property type="evidence" value="ECO:0007669"/>
    <property type="project" value="TreeGrafter"/>
</dbReference>
<evidence type="ECO:0000256" key="1">
    <source>
        <dbReference type="ARBA" id="ARBA00037349"/>
    </source>
</evidence>
<evidence type="ECO:0000256" key="3">
    <source>
        <dbReference type="PROSITE-ProRule" id="PRU00649"/>
    </source>
</evidence>
<evidence type="ECO:0000256" key="2">
    <source>
        <dbReference type="ARBA" id="ARBA00037992"/>
    </source>
</evidence>
<organism evidence="6 7">
    <name type="scientific">Mycoemilia scoparia</name>
    <dbReference type="NCBI Taxonomy" id="417184"/>
    <lineage>
        <taxon>Eukaryota</taxon>
        <taxon>Fungi</taxon>
        <taxon>Fungi incertae sedis</taxon>
        <taxon>Zoopagomycota</taxon>
        <taxon>Kickxellomycotina</taxon>
        <taxon>Kickxellomycetes</taxon>
        <taxon>Kickxellales</taxon>
        <taxon>Kickxellaceae</taxon>
        <taxon>Mycoemilia</taxon>
    </lineage>
</organism>